<reference evidence="7 8" key="1">
    <citation type="submission" date="2018-02" db="EMBL/GenBank/DDBJ databases">
        <title>Discovery of a pederin family compound in a non-symbiotic bloom-forming cyanobacterium.</title>
        <authorList>
            <person name="Kust A."/>
            <person name="Mares J."/>
            <person name="Jokela J."/>
            <person name="Urajova P."/>
            <person name="Hajek J."/>
            <person name="Saurav K."/>
            <person name="Voracova K."/>
            <person name="Fewer D.P."/>
            <person name="Haapaniemi E."/>
            <person name="Permi P."/>
            <person name="Rehakova K."/>
            <person name="Sivonen K."/>
            <person name="Hrouzek P."/>
        </authorList>
    </citation>
    <scope>NUCLEOTIDE SEQUENCE [LARGE SCALE GENOMIC DNA]</scope>
    <source>
        <strain evidence="7 8">CHARLIE-1</strain>
    </source>
</reference>
<keyword evidence="4" id="KW-0597">Phosphoprotein</keyword>
<dbReference type="PROSITE" id="PS00622">
    <property type="entry name" value="HTH_LUXR_1"/>
    <property type="match status" value="1"/>
</dbReference>
<dbReference type="GO" id="GO:0005829">
    <property type="term" value="C:cytosol"/>
    <property type="evidence" value="ECO:0007669"/>
    <property type="project" value="TreeGrafter"/>
</dbReference>
<dbReference type="InterPro" id="IPR039420">
    <property type="entry name" value="WalR-like"/>
</dbReference>
<dbReference type="Gene3D" id="1.10.10.10">
    <property type="entry name" value="Winged helix-like DNA-binding domain superfamily/Winged helix DNA-binding domain"/>
    <property type="match status" value="1"/>
</dbReference>
<dbReference type="GO" id="GO:0032993">
    <property type="term" value="C:protein-DNA complex"/>
    <property type="evidence" value="ECO:0007669"/>
    <property type="project" value="TreeGrafter"/>
</dbReference>
<dbReference type="SUPFAM" id="SSF46894">
    <property type="entry name" value="C-terminal effector domain of the bipartite response regulators"/>
    <property type="match status" value="1"/>
</dbReference>
<dbReference type="PROSITE" id="PS50043">
    <property type="entry name" value="HTH_LUXR_2"/>
    <property type="match status" value="1"/>
</dbReference>
<dbReference type="InterPro" id="IPR016032">
    <property type="entry name" value="Sig_transdc_resp-reg_C-effctor"/>
</dbReference>
<evidence type="ECO:0000256" key="1">
    <source>
        <dbReference type="ARBA" id="ARBA00023015"/>
    </source>
</evidence>
<evidence type="ECO:0000313" key="8">
    <source>
        <dbReference type="Proteomes" id="UP000239589"/>
    </source>
</evidence>
<organism evidence="7 8">
    <name type="scientific">Cuspidothrix issatschenkoi CHARLIE-1</name>
    <dbReference type="NCBI Taxonomy" id="2052836"/>
    <lineage>
        <taxon>Bacteria</taxon>
        <taxon>Bacillati</taxon>
        <taxon>Cyanobacteriota</taxon>
        <taxon>Cyanophyceae</taxon>
        <taxon>Nostocales</taxon>
        <taxon>Aphanizomenonaceae</taxon>
        <taxon>Cuspidothrix</taxon>
    </lineage>
</organism>
<evidence type="ECO:0000256" key="4">
    <source>
        <dbReference type="PROSITE-ProRule" id="PRU00169"/>
    </source>
</evidence>
<evidence type="ECO:0000259" key="6">
    <source>
        <dbReference type="PROSITE" id="PS50110"/>
    </source>
</evidence>
<evidence type="ECO:0000256" key="2">
    <source>
        <dbReference type="ARBA" id="ARBA00023125"/>
    </source>
</evidence>
<dbReference type="Proteomes" id="UP000239589">
    <property type="component" value="Unassembled WGS sequence"/>
</dbReference>
<dbReference type="Pfam" id="PF00072">
    <property type="entry name" value="Response_reg"/>
    <property type="match status" value="1"/>
</dbReference>
<dbReference type="PROSITE" id="PS50110">
    <property type="entry name" value="RESPONSE_REGULATORY"/>
    <property type="match status" value="1"/>
</dbReference>
<feature type="domain" description="Response regulatory" evidence="6">
    <location>
        <begin position="4"/>
        <end position="120"/>
    </location>
</feature>
<dbReference type="PANTHER" id="PTHR48111:SF67">
    <property type="entry name" value="TRANSCRIPTIONAL REGULATORY PROTEIN TCTD"/>
    <property type="match status" value="1"/>
</dbReference>
<protein>
    <submittedName>
        <fullName evidence="7">DNA-binding response regulator</fullName>
    </submittedName>
</protein>
<evidence type="ECO:0000313" key="7">
    <source>
        <dbReference type="EMBL" id="PPJ64922.1"/>
    </source>
</evidence>
<dbReference type="PRINTS" id="PR00038">
    <property type="entry name" value="HTHLUXR"/>
</dbReference>
<dbReference type="GO" id="GO:0000976">
    <property type="term" value="F:transcription cis-regulatory region binding"/>
    <property type="evidence" value="ECO:0007669"/>
    <property type="project" value="TreeGrafter"/>
</dbReference>
<gene>
    <name evidence="7" type="ORF">CUN59_02150</name>
</gene>
<dbReference type="InterPro" id="IPR011006">
    <property type="entry name" value="CheY-like_superfamily"/>
</dbReference>
<accession>A0A2S6CYX3</accession>
<feature type="modified residue" description="4-aspartylphosphate" evidence="4">
    <location>
        <position position="53"/>
    </location>
</feature>
<dbReference type="Gene3D" id="3.40.50.2300">
    <property type="match status" value="1"/>
</dbReference>
<feature type="domain" description="HTH luxR-type" evidence="5">
    <location>
        <begin position="159"/>
        <end position="224"/>
    </location>
</feature>
<keyword evidence="1" id="KW-0805">Transcription regulation</keyword>
<dbReference type="OrthoDB" id="3821207at2"/>
<dbReference type="CDD" id="cd06170">
    <property type="entry name" value="LuxR_C_like"/>
    <property type="match status" value="1"/>
</dbReference>
<dbReference type="SUPFAM" id="SSF52172">
    <property type="entry name" value="CheY-like"/>
    <property type="match status" value="1"/>
</dbReference>
<dbReference type="InterPro" id="IPR001789">
    <property type="entry name" value="Sig_transdc_resp-reg_receiver"/>
</dbReference>
<dbReference type="Pfam" id="PF00196">
    <property type="entry name" value="GerE"/>
    <property type="match status" value="1"/>
</dbReference>
<dbReference type="GO" id="GO:0006355">
    <property type="term" value="P:regulation of DNA-templated transcription"/>
    <property type="evidence" value="ECO:0007669"/>
    <property type="project" value="InterPro"/>
</dbReference>
<dbReference type="PANTHER" id="PTHR48111">
    <property type="entry name" value="REGULATOR OF RPOS"/>
    <property type="match status" value="1"/>
</dbReference>
<evidence type="ECO:0000259" key="5">
    <source>
        <dbReference type="PROSITE" id="PS50043"/>
    </source>
</evidence>
<dbReference type="AlphaFoldDB" id="A0A2S6CYX3"/>
<dbReference type="InterPro" id="IPR000792">
    <property type="entry name" value="Tscrpt_reg_LuxR_C"/>
</dbReference>
<evidence type="ECO:0000256" key="3">
    <source>
        <dbReference type="ARBA" id="ARBA00023163"/>
    </source>
</evidence>
<name>A0A2S6CYX3_9CYAN</name>
<dbReference type="GO" id="GO:0000156">
    <property type="term" value="F:phosphorelay response regulator activity"/>
    <property type="evidence" value="ECO:0007669"/>
    <property type="project" value="TreeGrafter"/>
</dbReference>
<keyword evidence="2 7" id="KW-0238">DNA-binding</keyword>
<proteinExistence type="predicted"/>
<dbReference type="SMART" id="SM00448">
    <property type="entry name" value="REC"/>
    <property type="match status" value="1"/>
</dbReference>
<sequence length="227" mass="25847">MPLTILVADDDLGTRLSISDYLDLSGYNVITVDNGLDALTMVEKFHPDLMVTDIMMPRMNGYELVRRVRQLSAFRLLPVILLTARIKTQERILGYQSGCDLYLPKPFELEEISAAIRNLLERSQIIQSEYCFSHQEEINVNSYTKVKKSNISVSTQVQNTQILTELTTREQEVLELLTHGLSNAEIGNHLHLSPRTVEKYVSSLLRKTGTSNRAELVRFAIKHNLVE</sequence>
<dbReference type="InterPro" id="IPR036388">
    <property type="entry name" value="WH-like_DNA-bd_sf"/>
</dbReference>
<keyword evidence="8" id="KW-1185">Reference proteome</keyword>
<dbReference type="SMART" id="SM00421">
    <property type="entry name" value="HTH_LUXR"/>
    <property type="match status" value="1"/>
</dbReference>
<dbReference type="EMBL" id="PGEM01000015">
    <property type="protein sequence ID" value="PPJ64922.1"/>
    <property type="molecule type" value="Genomic_DNA"/>
</dbReference>
<comment type="caution">
    <text evidence="7">The sequence shown here is derived from an EMBL/GenBank/DDBJ whole genome shotgun (WGS) entry which is preliminary data.</text>
</comment>
<keyword evidence="3" id="KW-0804">Transcription</keyword>
<dbReference type="RefSeq" id="WP_104386287.1">
    <property type="nucleotide sequence ID" value="NZ_PGEM01000015.1"/>
</dbReference>